<keyword evidence="2" id="KW-1185">Reference proteome</keyword>
<dbReference type="GeneID" id="70129469"/>
<dbReference type="Proteomes" id="UP000758603">
    <property type="component" value="Unassembled WGS sequence"/>
</dbReference>
<organism evidence="1 2">
    <name type="scientific">Truncatella angustata</name>
    <dbReference type="NCBI Taxonomy" id="152316"/>
    <lineage>
        <taxon>Eukaryota</taxon>
        <taxon>Fungi</taxon>
        <taxon>Dikarya</taxon>
        <taxon>Ascomycota</taxon>
        <taxon>Pezizomycotina</taxon>
        <taxon>Sordariomycetes</taxon>
        <taxon>Xylariomycetidae</taxon>
        <taxon>Amphisphaeriales</taxon>
        <taxon>Sporocadaceae</taxon>
        <taxon>Truncatella</taxon>
    </lineage>
</organism>
<sequence>MSDEESSTSTNSAAHLALLLPPAYHYCLWPDYQTSFVWHESDWPGNPEGEYDAEEDQLESRYSAAWCNARQAWIDHYIVAFESQECNLGSNKEPFPDPEPRRAWFFEGILLSCWLMLRRYVARVSYDAASRRYLLIKGEHLGPTLLGFLRDLRHG</sequence>
<evidence type="ECO:0000313" key="2">
    <source>
        <dbReference type="Proteomes" id="UP000758603"/>
    </source>
</evidence>
<dbReference type="RefSeq" id="XP_045955591.1">
    <property type="nucleotide sequence ID" value="XM_046100577.1"/>
</dbReference>
<reference evidence="1" key="1">
    <citation type="journal article" date="2021" name="Nat. Commun.">
        <title>Genetic determinants of endophytism in the Arabidopsis root mycobiome.</title>
        <authorList>
            <person name="Mesny F."/>
            <person name="Miyauchi S."/>
            <person name="Thiergart T."/>
            <person name="Pickel B."/>
            <person name="Atanasova L."/>
            <person name="Karlsson M."/>
            <person name="Huettel B."/>
            <person name="Barry K.W."/>
            <person name="Haridas S."/>
            <person name="Chen C."/>
            <person name="Bauer D."/>
            <person name="Andreopoulos W."/>
            <person name="Pangilinan J."/>
            <person name="LaButti K."/>
            <person name="Riley R."/>
            <person name="Lipzen A."/>
            <person name="Clum A."/>
            <person name="Drula E."/>
            <person name="Henrissat B."/>
            <person name="Kohler A."/>
            <person name="Grigoriev I.V."/>
            <person name="Martin F.M."/>
            <person name="Hacquard S."/>
        </authorList>
    </citation>
    <scope>NUCLEOTIDE SEQUENCE</scope>
    <source>
        <strain evidence="1">MPI-SDFR-AT-0073</strain>
    </source>
</reference>
<dbReference type="AlphaFoldDB" id="A0A9P8UFS3"/>
<accession>A0A9P8UFS3</accession>
<dbReference type="OrthoDB" id="3034873at2759"/>
<proteinExistence type="predicted"/>
<name>A0A9P8UFS3_9PEZI</name>
<gene>
    <name evidence="1" type="ORF">BKA67DRAFT_539080</name>
</gene>
<evidence type="ECO:0000313" key="1">
    <source>
        <dbReference type="EMBL" id="KAH6649084.1"/>
    </source>
</evidence>
<protein>
    <submittedName>
        <fullName evidence="1">Uncharacterized protein</fullName>
    </submittedName>
</protein>
<dbReference type="EMBL" id="JAGPXC010000007">
    <property type="protein sequence ID" value="KAH6649084.1"/>
    <property type="molecule type" value="Genomic_DNA"/>
</dbReference>
<comment type="caution">
    <text evidence="1">The sequence shown here is derived from an EMBL/GenBank/DDBJ whole genome shotgun (WGS) entry which is preliminary data.</text>
</comment>